<dbReference type="InterPro" id="IPR055409">
    <property type="entry name" value="Beta-prop_FAM234A_B"/>
</dbReference>
<keyword evidence="3" id="KW-1185">Reference proteome</keyword>
<reference evidence="2 3" key="1">
    <citation type="submission" date="2019-09" db="EMBL/GenBank/DDBJ databases">
        <title>Bird 10,000 Genomes (B10K) Project - Family phase.</title>
        <authorList>
            <person name="Zhang G."/>
        </authorList>
    </citation>
    <scope>NUCLEOTIDE SEQUENCE [LARGE SCALE GENOMIC DNA]</scope>
    <source>
        <strain evidence="2">B10K-DU-012-02</strain>
    </source>
</reference>
<dbReference type="OrthoDB" id="9309569at2759"/>
<comment type="caution">
    <text evidence="2">The sequence shown here is derived from an EMBL/GenBank/DDBJ whole genome shotgun (WGS) entry which is preliminary data.</text>
</comment>
<gene>
    <name evidence="2" type="primary">Fam234a_1</name>
    <name evidence="2" type="ORF">BUPERY_R07299</name>
</gene>
<feature type="non-terminal residue" evidence="2">
    <location>
        <position position="98"/>
    </location>
</feature>
<feature type="non-terminal residue" evidence="2">
    <location>
        <position position="1"/>
    </location>
</feature>
<dbReference type="EMBL" id="VZTT01080974">
    <property type="protein sequence ID" value="NXU05930.1"/>
    <property type="molecule type" value="Genomic_DNA"/>
</dbReference>
<protein>
    <submittedName>
        <fullName evidence="2">F234A protein</fullName>
    </submittedName>
</protein>
<evidence type="ECO:0000313" key="2">
    <source>
        <dbReference type="EMBL" id="NXU05930.1"/>
    </source>
</evidence>
<dbReference type="Pfam" id="PF23727">
    <property type="entry name" value="Beta-prop_FAM234A_B"/>
    <property type="match status" value="1"/>
</dbReference>
<evidence type="ECO:0000259" key="1">
    <source>
        <dbReference type="Pfam" id="PF23727"/>
    </source>
</evidence>
<proteinExistence type="predicted"/>
<evidence type="ECO:0000313" key="3">
    <source>
        <dbReference type="Proteomes" id="UP000566314"/>
    </source>
</evidence>
<sequence>FFYFCTENSLYAYSLKDLCNAAVGREVKLSDFQPDSLWEKHIDHATHRLELLFGDIHYLAKVPGHSRDNILVVNSEMATLINTKDLHIMWTLNVSRLL</sequence>
<dbReference type="Proteomes" id="UP000566314">
    <property type="component" value="Unassembled WGS sequence"/>
</dbReference>
<accession>A0A7L3HQX6</accession>
<feature type="domain" description="FAM234A/B beta-propeller" evidence="1">
    <location>
        <begin position="3"/>
        <end position="98"/>
    </location>
</feature>
<organism evidence="2 3">
    <name type="scientific">Buphagus erythrorhynchus</name>
    <name type="common">red-billed oxpecker</name>
    <dbReference type="NCBI Taxonomy" id="245048"/>
    <lineage>
        <taxon>Eukaryota</taxon>
        <taxon>Metazoa</taxon>
        <taxon>Chordata</taxon>
        <taxon>Craniata</taxon>
        <taxon>Vertebrata</taxon>
        <taxon>Euteleostomi</taxon>
        <taxon>Archelosauria</taxon>
        <taxon>Archosauria</taxon>
        <taxon>Dinosauria</taxon>
        <taxon>Saurischia</taxon>
        <taxon>Theropoda</taxon>
        <taxon>Coelurosauria</taxon>
        <taxon>Aves</taxon>
        <taxon>Neognathae</taxon>
        <taxon>Neoaves</taxon>
        <taxon>Telluraves</taxon>
        <taxon>Australaves</taxon>
        <taxon>Passeriformes</taxon>
        <taxon>Sturnidae</taxon>
        <taxon>Buphagus</taxon>
    </lineage>
</organism>
<name>A0A7L3HQX6_9PASS</name>
<dbReference type="AlphaFoldDB" id="A0A7L3HQX6"/>